<reference evidence="1 2" key="1">
    <citation type="submission" date="2024-01" db="EMBL/GenBank/DDBJ databases">
        <title>The genomes of 5 underutilized Papilionoideae crops provide insights into root nodulation and disease resistanc.</title>
        <authorList>
            <person name="Jiang F."/>
        </authorList>
    </citation>
    <scope>NUCLEOTIDE SEQUENCE [LARGE SCALE GENOMIC DNA]</scope>
    <source>
        <strain evidence="1">DUOXIRENSHENG_FW03</strain>
        <tissue evidence="1">Leaves</tissue>
    </source>
</reference>
<proteinExistence type="predicted"/>
<dbReference type="Proteomes" id="UP001386955">
    <property type="component" value="Unassembled WGS sequence"/>
</dbReference>
<comment type="caution">
    <text evidence="1">The sequence shown here is derived from an EMBL/GenBank/DDBJ whole genome shotgun (WGS) entry which is preliminary data.</text>
</comment>
<gene>
    <name evidence="1" type="ORF">VNO78_20872</name>
</gene>
<protein>
    <submittedName>
        <fullName evidence="1">Uncharacterized protein</fullName>
    </submittedName>
</protein>
<organism evidence="1 2">
    <name type="scientific">Psophocarpus tetragonolobus</name>
    <name type="common">Winged bean</name>
    <name type="synonym">Dolichos tetragonolobus</name>
    <dbReference type="NCBI Taxonomy" id="3891"/>
    <lineage>
        <taxon>Eukaryota</taxon>
        <taxon>Viridiplantae</taxon>
        <taxon>Streptophyta</taxon>
        <taxon>Embryophyta</taxon>
        <taxon>Tracheophyta</taxon>
        <taxon>Spermatophyta</taxon>
        <taxon>Magnoliopsida</taxon>
        <taxon>eudicotyledons</taxon>
        <taxon>Gunneridae</taxon>
        <taxon>Pentapetalae</taxon>
        <taxon>rosids</taxon>
        <taxon>fabids</taxon>
        <taxon>Fabales</taxon>
        <taxon>Fabaceae</taxon>
        <taxon>Papilionoideae</taxon>
        <taxon>50 kb inversion clade</taxon>
        <taxon>NPAAA clade</taxon>
        <taxon>indigoferoid/millettioid clade</taxon>
        <taxon>Phaseoleae</taxon>
        <taxon>Psophocarpus</taxon>
    </lineage>
</organism>
<keyword evidence="2" id="KW-1185">Reference proteome</keyword>
<dbReference type="EMBL" id="JAYMYS010000005">
    <property type="protein sequence ID" value="KAK7392433.1"/>
    <property type="molecule type" value="Genomic_DNA"/>
</dbReference>
<accession>A0AAN9SE56</accession>
<evidence type="ECO:0000313" key="1">
    <source>
        <dbReference type="EMBL" id="KAK7392433.1"/>
    </source>
</evidence>
<dbReference type="AlphaFoldDB" id="A0AAN9SE56"/>
<evidence type="ECO:0000313" key="2">
    <source>
        <dbReference type="Proteomes" id="UP001386955"/>
    </source>
</evidence>
<name>A0AAN9SE56_PSOTE</name>
<sequence length="76" mass="8492">MEEGGDGDKVLEELWKRGNGSPLQDRNLFNVLSDLFNTFGQRTNTKQMKWNGREGNQNGSVALAHIIGTIMASDWP</sequence>